<sequence length="536" mass="58265">MSSSSSTCTVLTQPQQVFLSSPSQPTDLHQHYSQEIANTNDVDVISLKNLTGQDDLTESQYEPALNNSDANTSNIMHRRHGATKSPPSSSSQSSLHLMYGSENDPDNFPEGGKDAYLVMLGSFIGLIADFGIPNSLGAIESYISKNQLKDISNAQVGWVFSLNLSVMWLGGVFFGELFDKYGARKPLLAGTILMCLGLVLTAECTKLYQFILSFSILTALGTSIAMSPLIGVLSHWFLRRRALACSIATVGGLIGASCFTIMLQQLYGKIGYKNAIRVLACICFACMSVSIVLVKSRKKEEPAAGMIERTIIEVDASVDLENEATVSTKLKHYFRGVFDITVLKDMKFVYLAVAVSLAEIVSVTTLTYLGSYALAFDVNETSSYLLLTIVNVCGIPSRLLSGVIADKYGRFNVMLGTSILTTIFIFALWYPGKHILLLYVFGVFFGISTSAVLALIPACAGQICSSESFGKVYGNIYFILGVLNLLGMYFASLIISNGSQKSYSQFVLFEGGLSAASIIAWLFARSIAVGWKWCKF</sequence>
<dbReference type="Gene3D" id="1.20.1250.20">
    <property type="entry name" value="MFS general substrate transporter like domains"/>
    <property type="match status" value="1"/>
</dbReference>
<proteinExistence type="inferred from homology"/>
<feature type="transmembrane region" description="Helical" evidence="4">
    <location>
        <begin position="115"/>
        <end position="136"/>
    </location>
</feature>
<evidence type="ECO:0000259" key="5">
    <source>
        <dbReference type="PROSITE" id="PS50850"/>
    </source>
</evidence>
<dbReference type="GO" id="GO:0016020">
    <property type="term" value="C:membrane"/>
    <property type="evidence" value="ECO:0007669"/>
    <property type="project" value="UniProtKB-SubCell"/>
</dbReference>
<evidence type="ECO:0000256" key="4">
    <source>
        <dbReference type="SAM" id="Phobius"/>
    </source>
</evidence>
<evidence type="ECO:0000313" key="6">
    <source>
        <dbReference type="EMBL" id="KAI3406763.2"/>
    </source>
</evidence>
<keyword evidence="4" id="KW-1133">Transmembrane helix</keyword>
<feature type="region of interest" description="Disordered" evidence="3">
    <location>
        <begin position="78"/>
        <end position="104"/>
    </location>
</feature>
<dbReference type="CDD" id="cd17352">
    <property type="entry name" value="MFS_MCT_SLC16"/>
    <property type="match status" value="1"/>
</dbReference>
<reference evidence="6" key="1">
    <citation type="journal article" date="2022" name="DNA Res.">
        <title>Genome analysis of five recently described species of the CUG-Ser clade uncovers Candida theae as a new hybrid lineage with pathogenic potential in the Candida parapsilosis species complex.</title>
        <authorList>
            <person name="Mixao V."/>
            <person name="Del Olmo V."/>
            <person name="Hegedusova E."/>
            <person name="Saus E."/>
            <person name="Pryszcz L."/>
            <person name="Cillingova A."/>
            <person name="Nosek J."/>
            <person name="Gabaldon T."/>
        </authorList>
    </citation>
    <scope>NUCLEOTIDE SEQUENCE</scope>
    <source>
        <strain evidence="6">CBS 10844</strain>
    </source>
</reference>
<evidence type="ECO:0000313" key="7">
    <source>
        <dbReference type="Proteomes" id="UP001202479"/>
    </source>
</evidence>
<comment type="caution">
    <text evidence="6">The sequence shown here is derived from an EMBL/GenBank/DDBJ whole genome shotgun (WGS) entry which is preliminary data.</text>
</comment>
<organism evidence="6 7">
    <name type="scientific">Candida oxycetoniae</name>
    <dbReference type="NCBI Taxonomy" id="497107"/>
    <lineage>
        <taxon>Eukaryota</taxon>
        <taxon>Fungi</taxon>
        <taxon>Dikarya</taxon>
        <taxon>Ascomycota</taxon>
        <taxon>Saccharomycotina</taxon>
        <taxon>Pichiomycetes</taxon>
        <taxon>Debaryomycetaceae</taxon>
        <taxon>Candida/Lodderomyces clade</taxon>
        <taxon>Candida</taxon>
    </lineage>
</organism>
<accession>A0AAI9T0T7</accession>
<feature type="transmembrane region" description="Helical" evidence="4">
    <location>
        <begin position="411"/>
        <end position="430"/>
    </location>
</feature>
<dbReference type="SUPFAM" id="SSF103473">
    <property type="entry name" value="MFS general substrate transporter"/>
    <property type="match status" value="1"/>
</dbReference>
<name>A0AAI9T0T7_9ASCO</name>
<dbReference type="GeneID" id="73377985"/>
<evidence type="ECO:0000256" key="2">
    <source>
        <dbReference type="ARBA" id="ARBA00006727"/>
    </source>
</evidence>
<feature type="transmembrane region" description="Helical" evidence="4">
    <location>
        <begin position="242"/>
        <end position="263"/>
    </location>
</feature>
<feature type="transmembrane region" description="Helical" evidence="4">
    <location>
        <begin position="472"/>
        <end position="491"/>
    </location>
</feature>
<keyword evidence="4" id="KW-0472">Membrane</keyword>
<dbReference type="InterPro" id="IPR020846">
    <property type="entry name" value="MFS_dom"/>
</dbReference>
<feature type="transmembrane region" description="Helical" evidence="4">
    <location>
        <begin position="348"/>
        <end position="369"/>
    </location>
</feature>
<protein>
    <recommendedName>
        <fullName evidence="5">Major facilitator superfamily (MFS) profile domain-containing protein</fullName>
    </recommendedName>
</protein>
<evidence type="ECO:0000256" key="3">
    <source>
        <dbReference type="SAM" id="MobiDB-lite"/>
    </source>
</evidence>
<keyword evidence="4" id="KW-0812">Transmembrane</keyword>
<dbReference type="PANTHER" id="PTHR11360:SF177">
    <property type="entry name" value="RIBOFLAVIN TRANSPORTER MCH5"/>
    <property type="match status" value="1"/>
</dbReference>
<keyword evidence="7" id="KW-1185">Reference proteome</keyword>
<evidence type="ECO:0000256" key="1">
    <source>
        <dbReference type="ARBA" id="ARBA00004141"/>
    </source>
</evidence>
<dbReference type="InterPro" id="IPR011701">
    <property type="entry name" value="MFS"/>
</dbReference>
<gene>
    <name evidence="6" type="ORF">KGF56_000368</name>
</gene>
<dbReference type="PANTHER" id="PTHR11360">
    <property type="entry name" value="MONOCARBOXYLATE TRANSPORTER"/>
    <property type="match status" value="1"/>
</dbReference>
<dbReference type="InterPro" id="IPR050327">
    <property type="entry name" value="Proton-linked_MCT"/>
</dbReference>
<dbReference type="Proteomes" id="UP001202479">
    <property type="component" value="Unassembled WGS sequence"/>
</dbReference>
<dbReference type="InterPro" id="IPR036259">
    <property type="entry name" value="MFS_trans_sf"/>
</dbReference>
<comment type="similarity">
    <text evidence="2">Belongs to the major facilitator superfamily. Monocarboxylate porter (TC 2.A.1.13) family.</text>
</comment>
<dbReference type="GO" id="GO:0032218">
    <property type="term" value="P:riboflavin transport"/>
    <property type="evidence" value="ECO:0007669"/>
    <property type="project" value="TreeGrafter"/>
</dbReference>
<feature type="transmembrane region" description="Helical" evidence="4">
    <location>
        <begin position="208"/>
        <end position="230"/>
    </location>
</feature>
<dbReference type="EMBL" id="JAHUZD010000021">
    <property type="protein sequence ID" value="KAI3406763.2"/>
    <property type="molecule type" value="Genomic_DNA"/>
</dbReference>
<feature type="transmembrane region" description="Helical" evidence="4">
    <location>
        <begin position="503"/>
        <end position="523"/>
    </location>
</feature>
<feature type="transmembrane region" description="Helical" evidence="4">
    <location>
        <begin position="186"/>
        <end position="202"/>
    </location>
</feature>
<feature type="transmembrane region" description="Helical" evidence="4">
    <location>
        <begin position="156"/>
        <end position="174"/>
    </location>
</feature>
<feature type="transmembrane region" description="Helical" evidence="4">
    <location>
        <begin position="436"/>
        <end position="460"/>
    </location>
</feature>
<dbReference type="RefSeq" id="XP_049182508.1">
    <property type="nucleotide sequence ID" value="XM_049325019.1"/>
</dbReference>
<dbReference type="GO" id="GO:0022857">
    <property type="term" value="F:transmembrane transporter activity"/>
    <property type="evidence" value="ECO:0007669"/>
    <property type="project" value="InterPro"/>
</dbReference>
<feature type="transmembrane region" description="Helical" evidence="4">
    <location>
        <begin position="275"/>
        <end position="294"/>
    </location>
</feature>
<dbReference type="PROSITE" id="PS50850">
    <property type="entry name" value="MFS"/>
    <property type="match status" value="1"/>
</dbReference>
<feature type="transmembrane region" description="Helical" evidence="4">
    <location>
        <begin position="381"/>
        <end position="399"/>
    </location>
</feature>
<dbReference type="Pfam" id="PF07690">
    <property type="entry name" value="MFS_1"/>
    <property type="match status" value="1"/>
</dbReference>
<comment type="subcellular location">
    <subcellularLocation>
        <location evidence="1">Membrane</location>
        <topology evidence="1">Multi-pass membrane protein</topology>
    </subcellularLocation>
</comment>
<feature type="compositionally biased region" description="Low complexity" evidence="3">
    <location>
        <begin position="85"/>
        <end position="94"/>
    </location>
</feature>
<feature type="domain" description="Major facilitator superfamily (MFS) profile" evidence="5">
    <location>
        <begin position="114"/>
        <end position="528"/>
    </location>
</feature>
<dbReference type="AlphaFoldDB" id="A0AAI9T0T7"/>